<evidence type="ECO:0000256" key="1">
    <source>
        <dbReference type="ARBA" id="ARBA00004651"/>
    </source>
</evidence>
<dbReference type="KEGG" id="soe:110800301"/>
<keyword evidence="4 8" id="KW-1003">Cell membrane</keyword>
<evidence type="ECO:0000256" key="6">
    <source>
        <dbReference type="ARBA" id="ARBA00022989"/>
    </source>
</evidence>
<dbReference type="Proteomes" id="UP000813463">
    <property type="component" value="Chromosome 5"/>
</dbReference>
<feature type="transmembrane region" description="Helical" evidence="8">
    <location>
        <begin position="53"/>
        <end position="72"/>
    </location>
</feature>
<keyword evidence="5 8" id="KW-0812">Transmembrane</keyword>
<feature type="compositionally biased region" description="Low complexity" evidence="9">
    <location>
        <begin position="22"/>
        <end position="32"/>
    </location>
</feature>
<evidence type="ECO:0000256" key="3">
    <source>
        <dbReference type="ARBA" id="ARBA00011489"/>
    </source>
</evidence>
<gene>
    <name evidence="12" type="primary">LOC110800301</name>
</gene>
<feature type="domain" description="Casparian strip membrane protein" evidence="10">
    <location>
        <begin position="48"/>
        <end position="177"/>
    </location>
</feature>
<feature type="transmembrane region" description="Helical" evidence="8">
    <location>
        <begin position="167"/>
        <end position="187"/>
    </location>
</feature>
<comment type="subcellular location">
    <subcellularLocation>
        <location evidence="1 8">Cell membrane</location>
        <topology evidence="1 8">Multi-pass membrane protein</topology>
    </subcellularLocation>
</comment>
<sequence>MSNFQGLELEKRHTPENDMERGPPTTEAGGTEVGVGSVLRRWKRDDFIRKGSLALRALAFVFSLLSFIIMASNNHGGGKEFGDYEEYRYLLAIAILSSIYTGLQCFRHVHQLSSGKQFVDLKTSALIDFVGDQITAYFLLSSASSAIPITNRMREGADNIFTDSSAAAISMSLLAFISLACSAVVSFHKLSTQSFI</sequence>
<reference evidence="12" key="2">
    <citation type="submission" date="2025-08" db="UniProtKB">
        <authorList>
            <consortium name="RefSeq"/>
        </authorList>
    </citation>
    <scope>IDENTIFICATION</scope>
    <source>
        <tissue evidence="12">Leaf</tissue>
    </source>
</reference>
<keyword evidence="6 8" id="KW-1133">Transmembrane helix</keyword>
<feature type="region of interest" description="Disordered" evidence="9">
    <location>
        <begin position="1"/>
        <end position="32"/>
    </location>
</feature>
<evidence type="ECO:0000313" key="12">
    <source>
        <dbReference type="RefSeq" id="XP_021861301.2"/>
    </source>
</evidence>
<dbReference type="GeneID" id="110800301"/>
<evidence type="ECO:0000256" key="8">
    <source>
        <dbReference type="RuleBase" id="RU361233"/>
    </source>
</evidence>
<keyword evidence="7 8" id="KW-0472">Membrane</keyword>
<reference evidence="11" key="1">
    <citation type="journal article" date="2021" name="Nat. Commun.">
        <title>Genomic analyses provide insights into spinach domestication and the genetic basis of agronomic traits.</title>
        <authorList>
            <person name="Cai X."/>
            <person name="Sun X."/>
            <person name="Xu C."/>
            <person name="Sun H."/>
            <person name="Wang X."/>
            <person name="Ge C."/>
            <person name="Zhang Z."/>
            <person name="Wang Q."/>
            <person name="Fei Z."/>
            <person name="Jiao C."/>
            <person name="Wang Q."/>
        </authorList>
    </citation>
    <scope>NUCLEOTIDE SEQUENCE [LARGE SCALE GENOMIC DNA]</scope>
    <source>
        <strain evidence="11">cv. Varoflay</strain>
    </source>
</reference>
<keyword evidence="11" id="KW-1185">Reference proteome</keyword>
<dbReference type="PANTHER" id="PTHR33573">
    <property type="entry name" value="CASP-LIKE PROTEIN 4A4"/>
    <property type="match status" value="1"/>
</dbReference>
<accession>A0A9R0J5I8</accession>
<evidence type="ECO:0000256" key="5">
    <source>
        <dbReference type="ARBA" id="ARBA00022692"/>
    </source>
</evidence>
<evidence type="ECO:0000256" key="4">
    <source>
        <dbReference type="ARBA" id="ARBA00022475"/>
    </source>
</evidence>
<protein>
    <recommendedName>
        <fullName evidence="8">CASP-like protein</fullName>
    </recommendedName>
</protein>
<organism evidence="11 12">
    <name type="scientific">Spinacia oleracea</name>
    <name type="common">Spinach</name>
    <dbReference type="NCBI Taxonomy" id="3562"/>
    <lineage>
        <taxon>Eukaryota</taxon>
        <taxon>Viridiplantae</taxon>
        <taxon>Streptophyta</taxon>
        <taxon>Embryophyta</taxon>
        <taxon>Tracheophyta</taxon>
        <taxon>Spermatophyta</taxon>
        <taxon>Magnoliopsida</taxon>
        <taxon>eudicotyledons</taxon>
        <taxon>Gunneridae</taxon>
        <taxon>Pentapetalae</taxon>
        <taxon>Caryophyllales</taxon>
        <taxon>Chenopodiaceae</taxon>
        <taxon>Chenopodioideae</taxon>
        <taxon>Anserineae</taxon>
        <taxon>Spinacia</taxon>
    </lineage>
</organism>
<feature type="transmembrane region" description="Helical" evidence="8">
    <location>
        <begin position="87"/>
        <end position="106"/>
    </location>
</feature>
<comment type="subunit">
    <text evidence="3 8">Homodimer and heterodimers.</text>
</comment>
<dbReference type="Pfam" id="PF04535">
    <property type="entry name" value="CASP_dom"/>
    <property type="match status" value="1"/>
</dbReference>
<name>A0A9R0J5I8_SPIOL</name>
<dbReference type="InterPro" id="IPR006702">
    <property type="entry name" value="CASP_dom"/>
</dbReference>
<evidence type="ECO:0000313" key="11">
    <source>
        <dbReference type="Proteomes" id="UP000813463"/>
    </source>
</evidence>
<feature type="compositionally biased region" description="Basic and acidic residues" evidence="9">
    <location>
        <begin position="8"/>
        <end position="21"/>
    </location>
</feature>
<evidence type="ECO:0000256" key="9">
    <source>
        <dbReference type="SAM" id="MobiDB-lite"/>
    </source>
</evidence>
<dbReference type="AlphaFoldDB" id="A0A9R0J5I8"/>
<dbReference type="RefSeq" id="XP_021861301.2">
    <property type="nucleotide sequence ID" value="XM_022005609.2"/>
</dbReference>
<dbReference type="PANTHER" id="PTHR33573:SF57">
    <property type="entry name" value="CASP-LIKE PROTEIN 4B1"/>
    <property type="match status" value="1"/>
</dbReference>
<comment type="similarity">
    <text evidence="2 8">Belongs to the Casparian strip membrane proteins (CASP) family.</text>
</comment>
<proteinExistence type="inferred from homology"/>
<evidence type="ECO:0000256" key="7">
    <source>
        <dbReference type="ARBA" id="ARBA00023136"/>
    </source>
</evidence>
<evidence type="ECO:0000259" key="10">
    <source>
        <dbReference type="Pfam" id="PF04535"/>
    </source>
</evidence>
<evidence type="ECO:0000256" key="2">
    <source>
        <dbReference type="ARBA" id="ARBA00007651"/>
    </source>
</evidence>
<feature type="transmembrane region" description="Helical" evidence="8">
    <location>
        <begin position="126"/>
        <end position="147"/>
    </location>
</feature>
<dbReference type="GO" id="GO:0005886">
    <property type="term" value="C:plasma membrane"/>
    <property type="evidence" value="ECO:0007669"/>
    <property type="project" value="UniProtKB-SubCell"/>
</dbReference>